<dbReference type="Gene3D" id="2.40.420.10">
    <property type="entry name" value="conserved putative lor/sdh protein from methanococcus maripaludis s2 domain"/>
    <property type="match status" value="1"/>
</dbReference>
<evidence type="ECO:0000313" key="3">
    <source>
        <dbReference type="Proteomes" id="UP000182569"/>
    </source>
</evidence>
<sequence length="361" mass="40256">MTFELPKFTPPDFGHEFFIKSPNCKIEKVIKKGVAHSGYHALSIYPEYFKIEGNWVLASGSRMDSVAIVTPSGGIDIVEFRNLKIGDNVVVGRSEDGSEGIYMYTNGFITQKGEADTFAFRTGRSRETAFSKDYDELYKIMQYEKDQSGKIVWVLGPSIALDYESRAAFTSIVENGYAQAVLSGNNFATYDLEKAMFKTVSGQETFESRETAHYNYIATINEARRIGTLKGLINSGLVKDGILKACQENDVPVVLASSIRDRYTLPDVYDNVYESQDAMRKHTRNATMLICLSSVLHTIAAGNMTPSYTVKNGVVRPVYIYSIDIQEFSVNKLSDRGTLEVKTLVTNVQDFITNVAEGLIK</sequence>
<protein>
    <submittedName>
        <fullName evidence="2">LOR/SDH bifunctional protein</fullName>
    </submittedName>
</protein>
<keyword evidence="3" id="KW-1185">Reference proteome</keyword>
<gene>
    <name evidence="2" type="ORF">A7L45_08855</name>
</gene>
<dbReference type="AlphaFoldDB" id="A0A1J0GFM5"/>
<name>A0A1J0GFM5_9CLOT</name>
<dbReference type="KEGG" id="ceu:A7L45_08855"/>
<accession>A0A1J0GFM5</accession>
<evidence type="ECO:0000259" key="1">
    <source>
        <dbReference type="Pfam" id="PF21570"/>
    </source>
</evidence>
<dbReference type="Pfam" id="PF21570">
    <property type="entry name" value="ArgZ-like_C_2nd"/>
    <property type="match status" value="1"/>
</dbReference>
<organism evidence="2 3">
    <name type="scientific">Clostridium estertheticum subsp. estertheticum</name>
    <dbReference type="NCBI Taxonomy" id="1552"/>
    <lineage>
        <taxon>Bacteria</taxon>
        <taxon>Bacillati</taxon>
        <taxon>Bacillota</taxon>
        <taxon>Clostridia</taxon>
        <taxon>Eubacteriales</taxon>
        <taxon>Clostridiaceae</taxon>
        <taxon>Clostridium</taxon>
    </lineage>
</organism>
<dbReference type="Proteomes" id="UP000182569">
    <property type="component" value="Chromosome"/>
</dbReference>
<dbReference type="Gene3D" id="3.40.50.10690">
    <property type="entry name" value="putative lor/sdh protein like domains"/>
    <property type="match status" value="1"/>
</dbReference>
<dbReference type="OrthoDB" id="5386290at2"/>
<feature type="domain" description="Arginine dihydrolase ArgZ/ArgE-like C-terminal second subdomain" evidence="1">
    <location>
        <begin position="140"/>
        <end position="353"/>
    </location>
</feature>
<proteinExistence type="predicted"/>
<dbReference type="InterPro" id="IPR048963">
    <property type="entry name" value="ArgZ/ArgE-like_C_2nd"/>
</dbReference>
<evidence type="ECO:0000313" key="2">
    <source>
        <dbReference type="EMBL" id="APC40169.1"/>
    </source>
</evidence>
<reference evidence="3" key="1">
    <citation type="journal article" date="2016" name="Front. Microbiol.">
        <title>Complete Genome Sequence of Clostridium estertheticum DSM 8809, a Microbe Identified in Spoiled Vacuum Packed Beef.</title>
        <authorList>
            <person name="Yu Z."/>
            <person name="Gunn L."/>
            <person name="Brennan E."/>
            <person name="Reid R."/>
            <person name="Wall P.G."/>
            <person name="Gaora O.P."/>
            <person name="Hurley D."/>
            <person name="Bolton D."/>
            <person name="Fanning S."/>
        </authorList>
    </citation>
    <scope>NUCLEOTIDE SEQUENCE [LARGE SCALE GENOMIC DNA]</scope>
    <source>
        <strain evidence="3">DSM 8809</strain>
    </source>
</reference>
<dbReference type="RefSeq" id="WP_071612460.1">
    <property type="nucleotide sequence ID" value="NZ_CP015756.1"/>
</dbReference>
<dbReference type="EMBL" id="CP015756">
    <property type="protein sequence ID" value="APC40169.1"/>
    <property type="molecule type" value="Genomic_DNA"/>
</dbReference>